<proteinExistence type="inferred from homology"/>
<comment type="similarity">
    <text evidence="2">Belongs to the isochorismate synthase family.</text>
</comment>
<dbReference type="InterPro" id="IPR004561">
    <property type="entry name" value="IsoChor_synthase"/>
</dbReference>
<dbReference type="Gene3D" id="3.60.120.10">
    <property type="entry name" value="Anthranilate synthase"/>
    <property type="match status" value="1"/>
</dbReference>
<gene>
    <name evidence="8" type="ORF">AK829_04265</name>
</gene>
<evidence type="ECO:0000313" key="8">
    <source>
        <dbReference type="EMBL" id="AKV58515.1"/>
    </source>
</evidence>
<comment type="catalytic activity">
    <reaction evidence="1">
        <text>chorismate = isochorismate</text>
        <dbReference type="Rhea" id="RHEA:18985"/>
        <dbReference type="ChEBI" id="CHEBI:29748"/>
        <dbReference type="ChEBI" id="CHEBI:29780"/>
        <dbReference type="EC" id="5.4.4.2"/>
    </reaction>
</comment>
<organism evidence="8 9">
    <name type="scientific">Corynebacterium riegelii</name>
    <dbReference type="NCBI Taxonomy" id="156976"/>
    <lineage>
        <taxon>Bacteria</taxon>
        <taxon>Bacillati</taxon>
        <taxon>Actinomycetota</taxon>
        <taxon>Actinomycetes</taxon>
        <taxon>Mycobacteriales</taxon>
        <taxon>Corynebacteriaceae</taxon>
        <taxon>Corynebacterium</taxon>
    </lineage>
</organism>
<dbReference type="GO" id="GO:0008909">
    <property type="term" value="F:isochorismate synthase activity"/>
    <property type="evidence" value="ECO:0007669"/>
    <property type="project" value="UniProtKB-EC"/>
</dbReference>
<feature type="domain" description="Chorismate-utilising enzyme C-terminal" evidence="7">
    <location>
        <begin position="106"/>
        <end position="365"/>
    </location>
</feature>
<dbReference type="PANTHER" id="PTHR42839:SF2">
    <property type="entry name" value="ISOCHORISMATE SYNTHASE ENTC"/>
    <property type="match status" value="1"/>
</dbReference>
<sequence>MSLTSSALQRPSTAPDFLLSRPTGSVRTQGAAAVFSTIDEAITALTSGQAEMVVGALPFERDCPAALTVPQRIIREEGVLHPHPFYTTGAGSHLNAALIGVDPAPNEHLRRIEAAVSTIRRSSLDKVVLARAVDIAFNPPVDPRLVAARLIELSAAGDGFIADLSPAGKQGHFLVGSSPEVLVRRQGHHVTSYPLAGSAARIPNDPAADAEAGRRLAASAKDLDEHAYVVEHIREILAPLCTQLNIPDRPRLEKTNEMWHLATPIEGQLREPAPALELARMLYPTPAVCGTPQNAAEALITTAESERGFYAGAVGYTEANGNGEYMVAIRCAEVAGDGKTARAWAGGGLVADSDPQAELDETTAKLRTIMRALGLDTEA</sequence>
<dbReference type="KEGG" id="crie:AK829_04265"/>
<dbReference type="RefSeq" id="WP_052204560.1">
    <property type="nucleotide sequence ID" value="NZ_CP012342.1"/>
</dbReference>
<dbReference type="SUPFAM" id="SSF56322">
    <property type="entry name" value="ADC synthase"/>
    <property type="match status" value="1"/>
</dbReference>
<keyword evidence="9" id="KW-1185">Reference proteome</keyword>
<protein>
    <recommendedName>
        <fullName evidence="3">isochorismate synthase</fullName>
        <ecNumber evidence="3">5.4.4.2</ecNumber>
    </recommendedName>
    <alternativeName>
        <fullName evidence="5">Isochorismate mutase</fullName>
    </alternativeName>
</protein>
<reference evidence="8 9" key="1">
    <citation type="submission" date="2015-08" db="EMBL/GenBank/DDBJ databases">
        <authorList>
            <person name="Babu N.S."/>
            <person name="Beckwith C.J."/>
            <person name="Beseler K.G."/>
            <person name="Brison A."/>
            <person name="Carone J.V."/>
            <person name="Caskin T.P."/>
            <person name="Diamond M."/>
            <person name="Durham M.E."/>
            <person name="Foxe J.M."/>
            <person name="Go M."/>
            <person name="Henderson B.A."/>
            <person name="Jones I.B."/>
            <person name="McGettigan J.A."/>
            <person name="Micheletti S.J."/>
            <person name="Nasrallah M.E."/>
            <person name="Ortiz D."/>
            <person name="Piller C.R."/>
            <person name="Privatt S.R."/>
            <person name="Schneider S.L."/>
            <person name="Sharp S."/>
            <person name="Smith T.C."/>
            <person name="Stanton J.D."/>
            <person name="Ullery H.E."/>
            <person name="Wilson R.J."/>
            <person name="Serrano M.G."/>
            <person name="Buck G."/>
            <person name="Lee V."/>
            <person name="Wang Y."/>
            <person name="Carvalho R."/>
            <person name="Voegtly L."/>
            <person name="Shi R."/>
            <person name="Duckworth R."/>
            <person name="Johnson A."/>
            <person name="Loviza R."/>
            <person name="Walstead R."/>
            <person name="Shah Z."/>
            <person name="Kiflezghi M."/>
            <person name="Wade K."/>
            <person name="Ball S.L."/>
            <person name="Bradley K.W."/>
            <person name="Asai D.J."/>
            <person name="Bowman C.A."/>
            <person name="Russell D.A."/>
            <person name="Pope W.H."/>
            <person name="Jacobs-Sera D."/>
            <person name="Hendrix R.W."/>
            <person name="Hatfull G.F."/>
        </authorList>
    </citation>
    <scope>NUCLEOTIDE SEQUENCE [LARGE SCALE GENOMIC DNA]</scope>
    <source>
        <strain evidence="8 9">PUDD_83A45</strain>
    </source>
</reference>
<dbReference type="Proteomes" id="UP000060016">
    <property type="component" value="Chromosome"/>
</dbReference>
<dbReference type="PRINTS" id="PR00095">
    <property type="entry name" value="ANTSNTHASEI"/>
</dbReference>
<dbReference type="InterPro" id="IPR015890">
    <property type="entry name" value="Chorismate_C"/>
</dbReference>
<dbReference type="GO" id="GO:0009697">
    <property type="term" value="P:salicylic acid biosynthetic process"/>
    <property type="evidence" value="ECO:0007669"/>
    <property type="project" value="TreeGrafter"/>
</dbReference>
<dbReference type="InterPro" id="IPR019999">
    <property type="entry name" value="Anth_synth_I-like"/>
</dbReference>
<accession>A0A0K1RAR3</accession>
<dbReference type="NCBIfam" id="TIGR00543">
    <property type="entry name" value="isochor_syn"/>
    <property type="match status" value="1"/>
</dbReference>
<evidence type="ECO:0000256" key="2">
    <source>
        <dbReference type="ARBA" id="ARBA00005297"/>
    </source>
</evidence>
<evidence type="ECO:0000256" key="3">
    <source>
        <dbReference type="ARBA" id="ARBA00012824"/>
    </source>
</evidence>
<evidence type="ECO:0000256" key="6">
    <source>
        <dbReference type="SAM" id="MobiDB-lite"/>
    </source>
</evidence>
<evidence type="ECO:0000256" key="1">
    <source>
        <dbReference type="ARBA" id="ARBA00000799"/>
    </source>
</evidence>
<evidence type="ECO:0000256" key="4">
    <source>
        <dbReference type="ARBA" id="ARBA00023235"/>
    </source>
</evidence>
<evidence type="ECO:0000313" key="9">
    <source>
        <dbReference type="Proteomes" id="UP000060016"/>
    </source>
</evidence>
<name>A0A0K1RAR3_9CORY</name>
<keyword evidence="4" id="KW-0413">Isomerase</keyword>
<dbReference type="PANTHER" id="PTHR42839">
    <property type="entry name" value="ISOCHORISMATE SYNTHASE ENTC"/>
    <property type="match status" value="1"/>
</dbReference>
<dbReference type="EMBL" id="CP012342">
    <property type="protein sequence ID" value="AKV58515.1"/>
    <property type="molecule type" value="Genomic_DNA"/>
</dbReference>
<dbReference type="InterPro" id="IPR005801">
    <property type="entry name" value="ADC_synthase"/>
</dbReference>
<evidence type="ECO:0000259" key="7">
    <source>
        <dbReference type="Pfam" id="PF00425"/>
    </source>
</evidence>
<dbReference type="EC" id="5.4.4.2" evidence="3"/>
<evidence type="ECO:0000256" key="5">
    <source>
        <dbReference type="ARBA" id="ARBA00041564"/>
    </source>
</evidence>
<feature type="region of interest" description="Disordered" evidence="6">
    <location>
        <begin position="1"/>
        <end position="23"/>
    </location>
</feature>
<dbReference type="Pfam" id="PF00425">
    <property type="entry name" value="Chorismate_bind"/>
    <property type="match status" value="1"/>
</dbReference>
<dbReference type="AlphaFoldDB" id="A0A0K1RAR3"/>
<feature type="compositionally biased region" description="Polar residues" evidence="6">
    <location>
        <begin position="1"/>
        <end position="12"/>
    </location>
</feature>
<dbReference type="STRING" id="156976.AK829_04265"/>
<dbReference type="PATRIC" id="fig|156976.3.peg.844"/>